<dbReference type="AlphaFoldDB" id="A0A811L4H3"/>
<evidence type="ECO:0000313" key="3">
    <source>
        <dbReference type="Proteomes" id="UP000614601"/>
    </source>
</evidence>
<dbReference type="InterPro" id="IPR040128">
    <property type="entry name" value="T25E4.2-like"/>
</dbReference>
<gene>
    <name evidence="2" type="ORF">BOKJ2_LOCUS10825</name>
</gene>
<dbReference type="Gene3D" id="3.40.190.10">
    <property type="entry name" value="Periplasmic binding protein-like II"/>
    <property type="match status" value="1"/>
</dbReference>
<reference evidence="2" key="1">
    <citation type="submission" date="2020-09" db="EMBL/GenBank/DDBJ databases">
        <authorList>
            <person name="Kikuchi T."/>
        </authorList>
    </citation>
    <scope>NUCLEOTIDE SEQUENCE</scope>
    <source>
        <strain evidence="2">SH1</strain>
    </source>
</reference>
<evidence type="ECO:0000313" key="2">
    <source>
        <dbReference type="EMBL" id="CAD5224055.1"/>
    </source>
</evidence>
<comment type="caution">
    <text evidence="2">The sequence shown here is derived from an EMBL/GenBank/DDBJ whole genome shotgun (WGS) entry which is preliminary data.</text>
</comment>
<evidence type="ECO:0008006" key="4">
    <source>
        <dbReference type="Google" id="ProtNLM"/>
    </source>
</evidence>
<keyword evidence="1" id="KW-1133">Transmembrane helix</keyword>
<proteinExistence type="predicted"/>
<organism evidence="2 3">
    <name type="scientific">Bursaphelenchus okinawaensis</name>
    <dbReference type="NCBI Taxonomy" id="465554"/>
    <lineage>
        <taxon>Eukaryota</taxon>
        <taxon>Metazoa</taxon>
        <taxon>Ecdysozoa</taxon>
        <taxon>Nematoda</taxon>
        <taxon>Chromadorea</taxon>
        <taxon>Rhabditida</taxon>
        <taxon>Tylenchina</taxon>
        <taxon>Tylenchomorpha</taxon>
        <taxon>Aphelenchoidea</taxon>
        <taxon>Aphelenchoididae</taxon>
        <taxon>Bursaphelenchus</taxon>
    </lineage>
</organism>
<sequence length="442" mass="51515">MQHNRTLVVYYPNSFPAVNPECSNHRVTRRCPWPGLFVEYIQLFSNHAKYKTIEYTNPAVDYNVNEKGDWTEIYEMLRNGTIDTLAYGLMRTNARLVDYDFSDVLYNSPIYAVHRKSYGDSETTFAFFTIYGFDVVMALLGIIFLQIVFYWLHSVLIECYKDVTYNTVVDSVWSAFSLQLGQALKTKRITRAVNFNRLMFSFINTPILMGLYSTWIVSNRLTATEDGAISTYDDLIDALASNRKYLIQYTGSADWFFEELETSHVYPFYFIRKTLYNNPIHRVSIDEGFNHLNNGDGVALLPDDSQVFQKVVGLCNLQKLNGAIEGIDRRFMVRKNRADRLLIDMNNFIAHHVPSLALIYNKYKSQLIKRRGKCDQKLPNTERPYRGLMYVWLALCVISTCVFVVEMILKLRGKTLHLLPSKREYFERRSRLVFGYLGRAYK</sequence>
<keyword evidence="3" id="KW-1185">Reference proteome</keyword>
<dbReference type="PANTHER" id="PTHR22714:SF7">
    <property type="entry name" value="SOLUTE-BINDING PROTEIN FAMILY 3_N-TERMINAL DOMAIN-CONTAINING PROTEIN"/>
    <property type="match status" value="1"/>
</dbReference>
<dbReference type="Proteomes" id="UP000783686">
    <property type="component" value="Unassembled WGS sequence"/>
</dbReference>
<evidence type="ECO:0000256" key="1">
    <source>
        <dbReference type="SAM" id="Phobius"/>
    </source>
</evidence>
<dbReference type="EMBL" id="CAJFCW020000005">
    <property type="protein sequence ID" value="CAG9119510.1"/>
    <property type="molecule type" value="Genomic_DNA"/>
</dbReference>
<dbReference type="Proteomes" id="UP000614601">
    <property type="component" value="Unassembled WGS sequence"/>
</dbReference>
<keyword evidence="1" id="KW-0812">Transmembrane</keyword>
<keyword evidence="1" id="KW-0472">Membrane</keyword>
<dbReference type="OrthoDB" id="5815759at2759"/>
<name>A0A811L4H3_9BILA</name>
<dbReference type="EMBL" id="CAJFDH010000005">
    <property type="protein sequence ID" value="CAD5224055.1"/>
    <property type="molecule type" value="Genomic_DNA"/>
</dbReference>
<feature type="transmembrane region" description="Helical" evidence="1">
    <location>
        <begin position="389"/>
        <end position="409"/>
    </location>
</feature>
<protein>
    <recommendedName>
        <fullName evidence="4">PBPb domain-containing protein</fullName>
    </recommendedName>
</protein>
<dbReference type="PANTHER" id="PTHR22714">
    <property type="entry name" value="PROTEIN CBG02446-RELATED"/>
    <property type="match status" value="1"/>
</dbReference>
<accession>A0A811L4H3</accession>
<feature type="transmembrane region" description="Helical" evidence="1">
    <location>
        <begin position="125"/>
        <end position="152"/>
    </location>
</feature>
<dbReference type="SUPFAM" id="SSF53850">
    <property type="entry name" value="Periplasmic binding protein-like II"/>
    <property type="match status" value="1"/>
</dbReference>